<dbReference type="RefSeq" id="WP_067706952.1">
    <property type="nucleotide sequence ID" value="NZ_LLZH01000337.1"/>
</dbReference>
<dbReference type="InterPro" id="IPR024478">
    <property type="entry name" value="HlyB_4HB_MCP"/>
</dbReference>
<dbReference type="GO" id="GO:0004888">
    <property type="term" value="F:transmembrane signaling receptor activity"/>
    <property type="evidence" value="ECO:0007669"/>
    <property type="project" value="InterPro"/>
</dbReference>
<keyword evidence="2 6" id="KW-1133">Transmembrane helix</keyword>
<evidence type="ECO:0000256" key="6">
    <source>
        <dbReference type="SAM" id="Phobius"/>
    </source>
</evidence>
<evidence type="ECO:0000256" key="3">
    <source>
        <dbReference type="ARBA" id="ARBA00023224"/>
    </source>
</evidence>
<proteinExistence type="inferred from homology"/>
<keyword evidence="3 5" id="KW-0807">Transducer</keyword>
<dbReference type="CDD" id="cd06225">
    <property type="entry name" value="HAMP"/>
    <property type="match status" value="1"/>
</dbReference>
<dbReference type="PROSITE" id="PS50885">
    <property type="entry name" value="HAMP"/>
    <property type="match status" value="1"/>
</dbReference>
<dbReference type="InterPro" id="IPR003660">
    <property type="entry name" value="HAMP_dom"/>
</dbReference>
<comment type="similarity">
    <text evidence="4">Belongs to the methyl-accepting chemotaxis (MCP) protein family.</text>
</comment>
<evidence type="ECO:0000256" key="4">
    <source>
        <dbReference type="ARBA" id="ARBA00029447"/>
    </source>
</evidence>
<dbReference type="AlphaFoldDB" id="A0A117MKS1"/>
<organism evidence="9 10">
    <name type="scientific">Actinoplanes awajinensis subsp. mycoplanecinus</name>
    <dbReference type="NCBI Taxonomy" id="135947"/>
    <lineage>
        <taxon>Bacteria</taxon>
        <taxon>Bacillati</taxon>
        <taxon>Actinomycetota</taxon>
        <taxon>Actinomycetes</taxon>
        <taxon>Micromonosporales</taxon>
        <taxon>Micromonosporaceae</taxon>
        <taxon>Actinoplanes</taxon>
    </lineage>
</organism>
<dbReference type="GO" id="GO:0016020">
    <property type="term" value="C:membrane"/>
    <property type="evidence" value="ECO:0007669"/>
    <property type="project" value="InterPro"/>
</dbReference>
<evidence type="ECO:0000256" key="1">
    <source>
        <dbReference type="ARBA" id="ARBA00022692"/>
    </source>
</evidence>
<dbReference type="Pfam" id="PF00015">
    <property type="entry name" value="MCPsignal"/>
    <property type="match status" value="1"/>
</dbReference>
<name>A0A117MKS1_9ACTN</name>
<dbReference type="Proteomes" id="UP000053244">
    <property type="component" value="Unassembled WGS sequence"/>
</dbReference>
<dbReference type="InterPro" id="IPR004089">
    <property type="entry name" value="MCPsignal_dom"/>
</dbReference>
<feature type="domain" description="HAMP" evidence="8">
    <location>
        <begin position="227"/>
        <end position="279"/>
    </location>
</feature>
<feature type="transmembrane region" description="Helical" evidence="6">
    <location>
        <begin position="27"/>
        <end position="49"/>
    </location>
</feature>
<feature type="domain" description="Methyl-accepting transducer" evidence="7">
    <location>
        <begin position="284"/>
        <end position="530"/>
    </location>
</feature>
<reference evidence="9 10" key="1">
    <citation type="submission" date="2015-10" db="EMBL/GenBank/DDBJ databases">
        <authorList>
            <person name="Gilbert D.G."/>
        </authorList>
    </citation>
    <scope>NUCLEOTIDE SEQUENCE [LARGE SCALE GENOMIC DNA]</scope>
    <source>
        <strain evidence="9 10">NRRL B-16712</strain>
    </source>
</reference>
<comment type="caution">
    <text evidence="9">The sequence shown here is derived from an EMBL/GenBank/DDBJ whole genome shotgun (WGS) entry which is preliminary data.</text>
</comment>
<dbReference type="InterPro" id="IPR004090">
    <property type="entry name" value="Chemotax_Me-accpt_rcpt"/>
</dbReference>
<evidence type="ECO:0000313" key="10">
    <source>
        <dbReference type="Proteomes" id="UP000053244"/>
    </source>
</evidence>
<dbReference type="EMBL" id="LLZH01000337">
    <property type="protein sequence ID" value="KUL22827.1"/>
    <property type="molecule type" value="Genomic_DNA"/>
</dbReference>
<dbReference type="GO" id="GO:0007165">
    <property type="term" value="P:signal transduction"/>
    <property type="evidence" value="ECO:0007669"/>
    <property type="project" value="UniProtKB-KW"/>
</dbReference>
<evidence type="ECO:0000256" key="5">
    <source>
        <dbReference type="PROSITE-ProRule" id="PRU00284"/>
    </source>
</evidence>
<feature type="transmembrane region" description="Helical" evidence="6">
    <location>
        <begin position="208"/>
        <end position="230"/>
    </location>
</feature>
<dbReference type="GO" id="GO:0006935">
    <property type="term" value="P:chemotaxis"/>
    <property type="evidence" value="ECO:0007669"/>
    <property type="project" value="InterPro"/>
</dbReference>
<gene>
    <name evidence="9" type="ORF">ADL15_47425</name>
</gene>
<evidence type="ECO:0000313" key="9">
    <source>
        <dbReference type="EMBL" id="KUL22827.1"/>
    </source>
</evidence>
<sequence>MSTDTATAPAGPRSGLSFANLSIKTKILGVIAIAVLVAVIVGIVGLTALRTASDSADLLYRSNVASLKGIGSIEATTRQARLDVGNQAISQDTATVEKYTQAFTADLDAYDEALANYQASEPTGDPAVVADLQTQWQAWVTLVKTKFLALGIANDMAGWQKVRDTEAAPLLAKIKQDLDALSAAESADAAKNAAAARSSYTTSRLTSIIVLVAGCLIALAAGTWVAAMIVRSLTKVKEVCLALAQGDLTRSTGLQSRDEPGQMGRALDSALATLRDTVTTIGGSAVTLASASEELSAVSAQLQSGAAEAAERANSATVASEQVNAGVQSIAAGAEQMSASITEIASSAGQAAEVAQKGMAVAERTNSQVAELGSASAEIGDVVRLITTIAEQTNLLALNATIEAARAGELGKGFAVVAGEVKDLAQQTAKATDEITARISALQQSSGTATQAIGEITDVIGRIGDYTTTIASAVEEQTATTAEMSRSVAEAATNSGDVARTVSGVAEVANATAEGAKATQQAAGDLTRLASDLTNLVGGFRH</sequence>
<dbReference type="Gene3D" id="1.10.287.950">
    <property type="entry name" value="Methyl-accepting chemotaxis protein"/>
    <property type="match status" value="1"/>
</dbReference>
<dbReference type="PANTHER" id="PTHR32089:SF112">
    <property type="entry name" value="LYSOZYME-LIKE PROTEIN-RELATED"/>
    <property type="match status" value="1"/>
</dbReference>
<dbReference type="PANTHER" id="PTHR32089">
    <property type="entry name" value="METHYL-ACCEPTING CHEMOTAXIS PROTEIN MCPB"/>
    <property type="match status" value="1"/>
</dbReference>
<keyword evidence="6" id="KW-0472">Membrane</keyword>
<dbReference type="PRINTS" id="PR00260">
    <property type="entry name" value="CHEMTRNSDUCR"/>
</dbReference>
<dbReference type="PROSITE" id="PS50111">
    <property type="entry name" value="CHEMOTAXIS_TRANSDUC_2"/>
    <property type="match status" value="1"/>
</dbReference>
<dbReference type="SUPFAM" id="SSF58104">
    <property type="entry name" value="Methyl-accepting chemotaxis protein (MCP) signaling domain"/>
    <property type="match status" value="1"/>
</dbReference>
<dbReference type="SMART" id="SM00283">
    <property type="entry name" value="MA"/>
    <property type="match status" value="1"/>
</dbReference>
<accession>A0A117MKS1</accession>
<dbReference type="SMART" id="SM00304">
    <property type="entry name" value="HAMP"/>
    <property type="match status" value="1"/>
</dbReference>
<protein>
    <submittedName>
        <fullName evidence="9">Chemotaxis protein</fullName>
    </submittedName>
</protein>
<dbReference type="Pfam" id="PF12729">
    <property type="entry name" value="4HB_MCP_1"/>
    <property type="match status" value="1"/>
</dbReference>
<evidence type="ECO:0000256" key="2">
    <source>
        <dbReference type="ARBA" id="ARBA00022989"/>
    </source>
</evidence>
<dbReference type="OrthoDB" id="1115140at2"/>
<keyword evidence="1 6" id="KW-0812">Transmembrane</keyword>
<keyword evidence="10" id="KW-1185">Reference proteome</keyword>
<evidence type="ECO:0000259" key="8">
    <source>
        <dbReference type="PROSITE" id="PS50885"/>
    </source>
</evidence>
<evidence type="ECO:0000259" key="7">
    <source>
        <dbReference type="PROSITE" id="PS50111"/>
    </source>
</evidence>